<sequence length="386" mass="44658">MVKFNLKYHRLLIASSFVISTTAFAEVSLIDQSSIFTDHDQFKLTTSGSLRLQALNFDQYNESNESQKYRRNGYSATSRIYANAYYKFNDEYSLLAGYQNYINPPKILDWEGHYAQSDKNITTEQAYMGISSQSYGTLKYGKIYSLYYDVVGIKTDLWDYDTLGQAQTWSPVAYYDGTQAASKTLRYEKKTGLIDYYAAYLFKDDTQIQGLQYQRQSGQEAAIEIHLNKNTSWAVSWKHNAASLSAVGERQKFDQDLIATSLFYFNGQWVFGIGGGWYKNLLPNYDALSQMPSASLKNFLNTEAYGFEYYAGYQFKIADHGIKFVQPYVMGNYLKYSSGYDFSRRDHGVGVAVRFEHGFGFDYERLYTQDSYATPDMHLFRLRYEW</sequence>
<dbReference type="InterPro" id="IPR023614">
    <property type="entry name" value="Porin_dom_sf"/>
</dbReference>
<reference evidence="3 4" key="1">
    <citation type="submission" date="2018-09" db="EMBL/GenBank/DDBJ databases">
        <title>The draft genome of Acinetobacter spp. strains.</title>
        <authorList>
            <person name="Qin J."/>
            <person name="Feng Y."/>
            <person name="Zong Z."/>
        </authorList>
    </citation>
    <scope>NUCLEOTIDE SEQUENCE [LARGE SCALE GENOMIC DNA]</scope>
    <source>
        <strain evidence="3 4">WCHAc060096</strain>
    </source>
</reference>
<feature type="chain" id="PRO_5017385051" evidence="2">
    <location>
        <begin position="26"/>
        <end position="386"/>
    </location>
</feature>
<dbReference type="PANTHER" id="PTHR34501">
    <property type="entry name" value="PROTEIN YDDL-RELATED"/>
    <property type="match status" value="1"/>
</dbReference>
<dbReference type="Proteomes" id="UP000269001">
    <property type="component" value="Unassembled WGS sequence"/>
</dbReference>
<evidence type="ECO:0000313" key="3">
    <source>
        <dbReference type="EMBL" id="RKG35661.1"/>
    </source>
</evidence>
<name>A0A3A8F3E6_9GAMM</name>
<accession>A0A3A8F3E6</accession>
<dbReference type="EMBL" id="RAXU01000002">
    <property type="protein sequence ID" value="RKG35661.1"/>
    <property type="molecule type" value="Genomic_DNA"/>
</dbReference>
<dbReference type="AlphaFoldDB" id="A0A3A8F3E6"/>
<dbReference type="SUPFAM" id="SSF56935">
    <property type="entry name" value="Porins"/>
    <property type="match status" value="1"/>
</dbReference>
<dbReference type="InterPro" id="IPR050298">
    <property type="entry name" value="Gram-neg_bact_OMP"/>
</dbReference>
<keyword evidence="4" id="KW-1185">Reference proteome</keyword>
<evidence type="ECO:0000256" key="1">
    <source>
        <dbReference type="ARBA" id="ARBA00022729"/>
    </source>
</evidence>
<feature type="signal peptide" evidence="2">
    <location>
        <begin position="1"/>
        <end position="25"/>
    </location>
</feature>
<proteinExistence type="predicted"/>
<protein>
    <submittedName>
        <fullName evidence="3">Porin</fullName>
    </submittedName>
</protein>
<dbReference type="PANTHER" id="PTHR34501:SF2">
    <property type="entry name" value="OUTER MEMBRANE PORIN F-RELATED"/>
    <property type="match status" value="1"/>
</dbReference>
<organism evidence="3 4">
    <name type="scientific">Acinetobacter guerrae</name>
    <dbReference type="NCBI Taxonomy" id="1843371"/>
    <lineage>
        <taxon>Bacteria</taxon>
        <taxon>Pseudomonadati</taxon>
        <taxon>Pseudomonadota</taxon>
        <taxon>Gammaproteobacteria</taxon>
        <taxon>Moraxellales</taxon>
        <taxon>Moraxellaceae</taxon>
        <taxon>Acinetobacter</taxon>
    </lineage>
</organism>
<dbReference type="Gene3D" id="2.40.160.10">
    <property type="entry name" value="Porin"/>
    <property type="match status" value="1"/>
</dbReference>
<dbReference type="RefSeq" id="WP_120368855.1">
    <property type="nucleotide sequence ID" value="NZ_RAXU01000002.1"/>
</dbReference>
<evidence type="ECO:0000313" key="4">
    <source>
        <dbReference type="Proteomes" id="UP000269001"/>
    </source>
</evidence>
<keyword evidence="1 2" id="KW-0732">Signal</keyword>
<evidence type="ECO:0000256" key="2">
    <source>
        <dbReference type="SAM" id="SignalP"/>
    </source>
</evidence>
<comment type="caution">
    <text evidence="3">The sequence shown here is derived from an EMBL/GenBank/DDBJ whole genome shotgun (WGS) entry which is preliminary data.</text>
</comment>
<gene>
    <name evidence="3" type="ORF">D7V21_01965</name>
</gene>